<dbReference type="AlphaFoldDB" id="A0A834L8R2"/>
<proteinExistence type="predicted"/>
<keyword evidence="2" id="KW-1185">Reference proteome</keyword>
<gene>
    <name evidence="1" type="ORF">RHSIM_Rhsim12G0202400</name>
</gene>
<evidence type="ECO:0000313" key="2">
    <source>
        <dbReference type="Proteomes" id="UP000626092"/>
    </source>
</evidence>
<dbReference type="OrthoDB" id="1719804at2759"/>
<organism evidence="1 2">
    <name type="scientific">Rhododendron simsii</name>
    <name type="common">Sims's rhododendron</name>
    <dbReference type="NCBI Taxonomy" id="118357"/>
    <lineage>
        <taxon>Eukaryota</taxon>
        <taxon>Viridiplantae</taxon>
        <taxon>Streptophyta</taxon>
        <taxon>Embryophyta</taxon>
        <taxon>Tracheophyta</taxon>
        <taxon>Spermatophyta</taxon>
        <taxon>Magnoliopsida</taxon>
        <taxon>eudicotyledons</taxon>
        <taxon>Gunneridae</taxon>
        <taxon>Pentapetalae</taxon>
        <taxon>asterids</taxon>
        <taxon>Ericales</taxon>
        <taxon>Ericaceae</taxon>
        <taxon>Ericoideae</taxon>
        <taxon>Rhodoreae</taxon>
        <taxon>Rhododendron</taxon>
    </lineage>
</organism>
<name>A0A834L8R2_RHOSS</name>
<dbReference type="PANTHER" id="PTHR34808">
    <property type="entry name" value="EXPRESSED PROTEIN"/>
    <property type="match status" value="1"/>
</dbReference>
<sequence>MKVKRDSVNFDKNNGSIFGYKMGQVHVGEVKCRKTSEHCWVKVNGLQAIAFVRELWAVVFVVGSMAKPCCPIEMEPRTLNEGLMTHAREVAVDIVQKNEPNEASSIFMKGLEPVVGIKEAVQIVEREDSIHKLVENEQKTKIIETTCQCVRNPGIMESPDLVQLKEPLSAPF</sequence>
<reference evidence="1" key="1">
    <citation type="submission" date="2019-11" db="EMBL/GenBank/DDBJ databases">
        <authorList>
            <person name="Liu Y."/>
            <person name="Hou J."/>
            <person name="Li T.-Q."/>
            <person name="Guan C.-H."/>
            <person name="Wu X."/>
            <person name="Wu H.-Z."/>
            <person name="Ling F."/>
            <person name="Zhang R."/>
            <person name="Shi X.-G."/>
            <person name="Ren J.-P."/>
            <person name="Chen E.-F."/>
            <person name="Sun J.-M."/>
        </authorList>
    </citation>
    <scope>NUCLEOTIDE SEQUENCE</scope>
    <source>
        <strain evidence="1">Adult_tree_wgs_1</strain>
        <tissue evidence="1">Leaves</tissue>
    </source>
</reference>
<dbReference type="Proteomes" id="UP000626092">
    <property type="component" value="Unassembled WGS sequence"/>
</dbReference>
<protein>
    <submittedName>
        <fullName evidence="1">Uncharacterized protein</fullName>
    </submittedName>
</protein>
<comment type="caution">
    <text evidence="1">The sequence shown here is derived from an EMBL/GenBank/DDBJ whole genome shotgun (WGS) entry which is preliminary data.</text>
</comment>
<dbReference type="PANTHER" id="PTHR34808:SF5">
    <property type="entry name" value="SMP DOMAIN-CONTAINING PROTEIN"/>
    <property type="match status" value="1"/>
</dbReference>
<accession>A0A834L8R2</accession>
<evidence type="ECO:0000313" key="1">
    <source>
        <dbReference type="EMBL" id="KAF7123963.1"/>
    </source>
</evidence>
<dbReference type="EMBL" id="WJXA01000012">
    <property type="protein sequence ID" value="KAF7123963.1"/>
    <property type="molecule type" value="Genomic_DNA"/>
</dbReference>